<organism evidence="1 2">
    <name type="scientific">Orrella marina</name>
    <dbReference type="NCBI Taxonomy" id="2163011"/>
    <lineage>
        <taxon>Bacteria</taxon>
        <taxon>Pseudomonadati</taxon>
        <taxon>Pseudomonadota</taxon>
        <taxon>Betaproteobacteria</taxon>
        <taxon>Burkholderiales</taxon>
        <taxon>Alcaligenaceae</taxon>
        <taxon>Orrella</taxon>
    </lineage>
</organism>
<proteinExistence type="predicted"/>
<reference evidence="1 2" key="1">
    <citation type="submission" date="2018-04" db="EMBL/GenBank/DDBJ databases">
        <title>Bordetella sp. HZ20 isolated from seawater.</title>
        <authorList>
            <person name="Sun C."/>
        </authorList>
    </citation>
    <scope>NUCLEOTIDE SEQUENCE [LARGE SCALE GENOMIC DNA]</scope>
    <source>
        <strain evidence="1 2">HZ20</strain>
    </source>
</reference>
<name>A0A2R4XLA1_9BURK</name>
<evidence type="ECO:0000313" key="1">
    <source>
        <dbReference type="EMBL" id="AWB34541.1"/>
    </source>
</evidence>
<evidence type="ECO:0000313" key="2">
    <source>
        <dbReference type="Proteomes" id="UP000244571"/>
    </source>
</evidence>
<dbReference type="OrthoDB" id="1821427at2"/>
<dbReference type="KEGG" id="boz:DBV39_13400"/>
<gene>
    <name evidence="1" type="ORF">DBV39_13400</name>
</gene>
<dbReference type="AlphaFoldDB" id="A0A2R4XLA1"/>
<keyword evidence="2" id="KW-1185">Reference proteome</keyword>
<dbReference type="Proteomes" id="UP000244571">
    <property type="component" value="Chromosome"/>
</dbReference>
<dbReference type="RefSeq" id="WP_108621957.1">
    <property type="nucleotide sequence ID" value="NZ_CP028901.1"/>
</dbReference>
<dbReference type="EMBL" id="CP028901">
    <property type="protein sequence ID" value="AWB34541.1"/>
    <property type="molecule type" value="Genomic_DNA"/>
</dbReference>
<protein>
    <submittedName>
        <fullName evidence="1">Uncharacterized protein</fullName>
    </submittedName>
</protein>
<sequence>MECICGHLILDNHDHLSNKGHVIPDQLWLDLLDRINSAIERPGKTDKERETACMAVRKKLNDSKRTAWQCDTCERLYIDDTNGRTLAFESASTGVATGIFRGF</sequence>
<accession>A0A2R4XLA1</accession>